<sequence length="33" mass="3898">MFFNIVTDKEDFINFWLLVAKATSPRVDVLRNP</sequence>
<dbReference type="Proteomes" id="UP000323917">
    <property type="component" value="Chromosome"/>
</dbReference>
<protein>
    <submittedName>
        <fullName evidence="1">Uncharacterized protein</fullName>
    </submittedName>
</protein>
<dbReference type="EMBL" id="CP042913">
    <property type="protein sequence ID" value="QEG34411.1"/>
    <property type="molecule type" value="Genomic_DNA"/>
</dbReference>
<organism evidence="1 2">
    <name type="scientific">Bythopirellula goksoeyrii</name>
    <dbReference type="NCBI Taxonomy" id="1400387"/>
    <lineage>
        <taxon>Bacteria</taxon>
        <taxon>Pseudomonadati</taxon>
        <taxon>Planctomycetota</taxon>
        <taxon>Planctomycetia</taxon>
        <taxon>Pirellulales</taxon>
        <taxon>Lacipirellulaceae</taxon>
        <taxon>Bythopirellula</taxon>
    </lineage>
</organism>
<name>A0A5B9QJS8_9BACT</name>
<proteinExistence type="predicted"/>
<evidence type="ECO:0000313" key="2">
    <source>
        <dbReference type="Proteomes" id="UP000323917"/>
    </source>
</evidence>
<accession>A0A5B9QJS8</accession>
<keyword evidence="2" id="KW-1185">Reference proteome</keyword>
<dbReference type="AlphaFoldDB" id="A0A5B9QJS8"/>
<evidence type="ECO:0000313" key="1">
    <source>
        <dbReference type="EMBL" id="QEG34411.1"/>
    </source>
</evidence>
<reference evidence="1 2" key="1">
    <citation type="submission" date="2019-08" db="EMBL/GenBank/DDBJ databases">
        <title>Deep-cultivation of Planctomycetes and their phenomic and genomic characterization uncovers novel biology.</title>
        <authorList>
            <person name="Wiegand S."/>
            <person name="Jogler M."/>
            <person name="Boedeker C."/>
            <person name="Pinto D."/>
            <person name="Vollmers J."/>
            <person name="Rivas-Marin E."/>
            <person name="Kohn T."/>
            <person name="Peeters S.H."/>
            <person name="Heuer A."/>
            <person name="Rast P."/>
            <person name="Oberbeckmann S."/>
            <person name="Bunk B."/>
            <person name="Jeske O."/>
            <person name="Meyerdierks A."/>
            <person name="Storesund J.E."/>
            <person name="Kallscheuer N."/>
            <person name="Luecker S."/>
            <person name="Lage O.M."/>
            <person name="Pohl T."/>
            <person name="Merkel B.J."/>
            <person name="Hornburger P."/>
            <person name="Mueller R.-W."/>
            <person name="Bruemmer F."/>
            <person name="Labrenz M."/>
            <person name="Spormann A.M."/>
            <person name="Op den Camp H."/>
            <person name="Overmann J."/>
            <person name="Amann R."/>
            <person name="Jetten M.S.M."/>
            <person name="Mascher T."/>
            <person name="Medema M.H."/>
            <person name="Devos D.P."/>
            <person name="Kaster A.-K."/>
            <person name="Ovreas L."/>
            <person name="Rohde M."/>
            <person name="Galperin M.Y."/>
            <person name="Jogler C."/>
        </authorList>
    </citation>
    <scope>NUCLEOTIDE SEQUENCE [LARGE SCALE GENOMIC DNA]</scope>
    <source>
        <strain evidence="1 2">Pr1d</strain>
    </source>
</reference>
<dbReference type="KEGG" id="bgok:Pr1d_16900"/>
<gene>
    <name evidence="1" type="ORF">Pr1d_16900</name>
</gene>